<dbReference type="InterPro" id="IPR011990">
    <property type="entry name" value="TPR-like_helical_dom_sf"/>
</dbReference>
<dbReference type="EMBL" id="JAJISD010000015">
    <property type="protein sequence ID" value="MCC8432512.1"/>
    <property type="molecule type" value="Genomic_DNA"/>
</dbReference>
<dbReference type="InterPro" id="IPR029787">
    <property type="entry name" value="Nucleotide_cyclase"/>
</dbReference>
<dbReference type="InterPro" id="IPR050697">
    <property type="entry name" value="Adenylyl/Guanylyl_Cyclase_3/4"/>
</dbReference>
<dbReference type="RefSeq" id="WP_230553931.1">
    <property type="nucleotide sequence ID" value="NZ_JAJISD010000015.1"/>
</dbReference>
<dbReference type="SUPFAM" id="SSF48452">
    <property type="entry name" value="TPR-like"/>
    <property type="match status" value="1"/>
</dbReference>
<comment type="caution">
    <text evidence="2">The sequence shown here is derived from an EMBL/GenBank/DDBJ whole genome shotgun (WGS) entry which is preliminary data.</text>
</comment>
<evidence type="ECO:0000313" key="2">
    <source>
        <dbReference type="EMBL" id="MCC8432512.1"/>
    </source>
</evidence>
<organism evidence="2 3">
    <name type="scientific">Reyranella aquatilis</name>
    <dbReference type="NCBI Taxonomy" id="2035356"/>
    <lineage>
        <taxon>Bacteria</taxon>
        <taxon>Pseudomonadati</taxon>
        <taxon>Pseudomonadota</taxon>
        <taxon>Alphaproteobacteria</taxon>
        <taxon>Hyphomicrobiales</taxon>
        <taxon>Reyranellaceae</taxon>
        <taxon>Reyranella</taxon>
    </lineage>
</organism>
<dbReference type="PANTHER" id="PTHR43081">
    <property type="entry name" value="ADENYLATE CYCLASE, TERMINAL-DIFFERENTIATION SPECIFIC-RELATED"/>
    <property type="match status" value="1"/>
</dbReference>
<dbReference type="CDD" id="cd07302">
    <property type="entry name" value="CHD"/>
    <property type="match status" value="1"/>
</dbReference>
<dbReference type="Gene3D" id="3.30.70.1230">
    <property type="entry name" value="Nucleotide cyclase"/>
    <property type="match status" value="1"/>
</dbReference>
<feature type="domain" description="Guanylate cyclase" evidence="1">
    <location>
        <begin position="31"/>
        <end position="146"/>
    </location>
</feature>
<sequence length="619" mass="68065">MTQGPCTLCCAQHFDGKQRPSLANELRRLTAIVAADVAGYSRLVGRDESGTVGRLGAARTELLEPVVSRRGGRIVKLTGDGALMEFTSAVEALSAAIEFQQSMVTAESERPADERLVFRIGVHSGDVIVQGTDIYGDGVNIAARLESEAPPGGVIVSGPIFEATVGRVSAEFEDLGRLSLKNIERPVQAYAVRWKPGAWTNVRASQPAGAPTMPPHATPLPLPDKPSIAVLPFQNMSGDPEQEYFADGMVEDIITALSRISGLFVIARNSSFIYKGRAVDIRQVGRELGVRYVLEGSVRKAANRLRITGQLIEADSGSHLWADRFDSALEEVFDLQDHVTAAVVSAIEPSLVKAEIRRAGHKPTENLQAYDWLLRALGEQQLLERENVDRAIAMARKALELDPRFGLAYAYLASWIQRRRMYGWMQDEESETTEGIKFAHQAVRLEPSDPIVLTEAAFALGHLNSDLATAIPWLDRAISLNPNSAFAFGKGATVRNFAGDYDTAERHSERALRLSPYDTVIHAFSKARGDSHLFRGQYEKAVHWLKRSRQENPLHASTHLHLASALAHSGAIEEARGSMKQLLQLRPMSSVSWQRSHRLFPEADYEQMLQGARLAGLPE</sequence>
<gene>
    <name evidence="2" type="ORF">LJ725_26380</name>
</gene>
<dbReference type="InterPro" id="IPR019734">
    <property type="entry name" value="TPR_rpt"/>
</dbReference>
<dbReference type="PROSITE" id="PS50125">
    <property type="entry name" value="GUANYLATE_CYCLASE_2"/>
    <property type="match status" value="1"/>
</dbReference>
<reference evidence="2 3" key="1">
    <citation type="submission" date="2021-11" db="EMBL/GenBank/DDBJ databases">
        <authorList>
            <person name="Lee D.-H."/>
            <person name="Kim S.-B."/>
        </authorList>
    </citation>
    <scope>NUCLEOTIDE SEQUENCE [LARGE SCALE GENOMIC DNA]</scope>
    <source>
        <strain evidence="2 3">KCTC 52223</strain>
    </source>
</reference>
<accession>A0ABS8L2E5</accession>
<protein>
    <submittedName>
        <fullName evidence="2">Adenylate/guanylate cyclase domain-containing protein</fullName>
    </submittedName>
</protein>
<dbReference type="Proteomes" id="UP001198862">
    <property type="component" value="Unassembled WGS sequence"/>
</dbReference>
<name>A0ABS8L2E5_9HYPH</name>
<dbReference type="Pfam" id="PF00211">
    <property type="entry name" value="Guanylate_cyc"/>
    <property type="match status" value="1"/>
</dbReference>
<evidence type="ECO:0000259" key="1">
    <source>
        <dbReference type="PROSITE" id="PS50125"/>
    </source>
</evidence>
<dbReference type="SMART" id="SM00028">
    <property type="entry name" value="TPR"/>
    <property type="match status" value="5"/>
</dbReference>
<dbReference type="Pfam" id="PF13432">
    <property type="entry name" value="TPR_16"/>
    <property type="match status" value="1"/>
</dbReference>
<dbReference type="InterPro" id="IPR001054">
    <property type="entry name" value="A/G_cyclase"/>
</dbReference>
<evidence type="ECO:0000313" key="3">
    <source>
        <dbReference type="Proteomes" id="UP001198862"/>
    </source>
</evidence>
<dbReference type="Gene3D" id="3.40.50.10070">
    <property type="entry name" value="TolB, N-terminal domain"/>
    <property type="match status" value="1"/>
</dbReference>
<dbReference type="SUPFAM" id="SSF55073">
    <property type="entry name" value="Nucleotide cyclase"/>
    <property type="match status" value="1"/>
</dbReference>
<keyword evidence="3" id="KW-1185">Reference proteome</keyword>
<dbReference type="Gene3D" id="1.25.40.10">
    <property type="entry name" value="Tetratricopeptide repeat domain"/>
    <property type="match status" value="1"/>
</dbReference>
<dbReference type="PANTHER" id="PTHR43081:SF19">
    <property type="entry name" value="PH-SENSITIVE ADENYLATE CYCLASE RV1264"/>
    <property type="match status" value="1"/>
</dbReference>
<proteinExistence type="predicted"/>